<keyword evidence="13 18" id="KW-0547">Nucleotide-binding</keyword>
<evidence type="ECO:0000256" key="16">
    <source>
        <dbReference type="ARBA" id="ARBA00023102"/>
    </source>
</evidence>
<evidence type="ECO:0000256" key="7">
    <source>
        <dbReference type="ARBA" id="ARBA00020998"/>
    </source>
</evidence>
<evidence type="ECO:0000256" key="11">
    <source>
        <dbReference type="ARBA" id="ARBA00022679"/>
    </source>
</evidence>
<sequence length="295" mass="32597">MTKDDGKLKLGIPKGSLTEATIKMFAKAGFSIVVSSRSYVPVIDDPEIQPIMLRAQEMSRYVEDGVLDCGITGNDWILENRSDVVKLADLAYAKQSMNPVRWVLAIPEQSSIKSVKDLQGKRIATELVEVTKDYFKKNNVAADVEFSWGATEVKVAANLVDAIVELTETGSSLRAHNLKEIATICTSTTQFIANKKSVRDPKKKKKMDQVIMLLRGAIDAEGKVGLKMNIPAKALPQLLRVLPALRKPTISHLSDEKWVAVETVIEEKLVRKIIPELKEAGAEGIIEYSLNKLIV</sequence>
<dbReference type="PANTHER" id="PTHR21403:SF10">
    <property type="entry name" value="ATP PHOSPHORIBOSYLTRANSFERASE"/>
    <property type="match status" value="1"/>
</dbReference>
<dbReference type="EC" id="2.4.2.17" evidence="6 18"/>
<comment type="activity regulation">
    <text evidence="18">Feedback inhibited by histidine.</text>
</comment>
<dbReference type="InterPro" id="IPR020621">
    <property type="entry name" value="ATP-PRT_HisG_long"/>
</dbReference>
<comment type="function">
    <text evidence="17 18">Catalyzes the condensation of ATP and 5-phosphoribose 1-diphosphate to form N'-(5'-phosphoribosyl)-ATP (PR-ATP). Has a crucial role in the pathway because the rate of histidine biosynthesis seems to be controlled primarily by regulation of HisG enzymatic activity.</text>
</comment>
<dbReference type="InterPro" id="IPR013820">
    <property type="entry name" value="ATP_PRibTrfase_cat"/>
</dbReference>
<keyword evidence="8 18" id="KW-0963">Cytoplasm</keyword>
<dbReference type="GO" id="GO:0003879">
    <property type="term" value="F:ATP phosphoribosyltransferase activity"/>
    <property type="evidence" value="ECO:0007669"/>
    <property type="project" value="UniProtKB-UniRule"/>
</dbReference>
<feature type="domain" description="Histidine biosynthesis HisG C-terminal" evidence="20">
    <location>
        <begin position="220"/>
        <end position="292"/>
    </location>
</feature>
<evidence type="ECO:0000259" key="19">
    <source>
        <dbReference type="Pfam" id="PF01634"/>
    </source>
</evidence>
<dbReference type="Pfam" id="PF08029">
    <property type="entry name" value="HisG_C"/>
    <property type="match status" value="1"/>
</dbReference>
<comment type="similarity">
    <text evidence="5 18">Belongs to the ATP phosphoribosyltransferase family. Long subfamily.</text>
</comment>
<protein>
    <recommendedName>
        <fullName evidence="7 18">ATP phosphoribosyltransferase</fullName>
        <shortName evidence="18">ATP-PRT</shortName>
        <shortName evidence="18">ATP-PRTase</shortName>
        <ecNumber evidence="6 18">2.4.2.17</ecNumber>
    </recommendedName>
</protein>
<comment type="subcellular location">
    <subcellularLocation>
        <location evidence="3 18">Cytoplasm</location>
    </subcellularLocation>
</comment>
<feature type="domain" description="ATP phosphoribosyltransferase catalytic" evidence="19">
    <location>
        <begin position="54"/>
        <end position="215"/>
    </location>
</feature>
<dbReference type="Gene3D" id="3.30.70.120">
    <property type="match status" value="1"/>
</dbReference>
<gene>
    <name evidence="18" type="primary">hisG</name>
    <name evidence="21" type="ORF">BU251_00580</name>
</gene>
<keyword evidence="15 18" id="KW-0460">Magnesium</keyword>
<evidence type="ECO:0000313" key="21">
    <source>
        <dbReference type="EMBL" id="QAT17960.1"/>
    </source>
</evidence>
<dbReference type="CDD" id="cd13593">
    <property type="entry name" value="PBP2_HisGL3"/>
    <property type="match status" value="1"/>
</dbReference>
<dbReference type="Proteomes" id="UP000287243">
    <property type="component" value="Chromosome"/>
</dbReference>
<evidence type="ECO:0000313" key="22">
    <source>
        <dbReference type="Proteomes" id="UP000287243"/>
    </source>
</evidence>
<dbReference type="AlphaFoldDB" id="A0A410P712"/>
<dbReference type="GO" id="GO:0000287">
    <property type="term" value="F:magnesium ion binding"/>
    <property type="evidence" value="ECO:0007669"/>
    <property type="project" value="UniProtKB-UniRule"/>
</dbReference>
<comment type="cofactor">
    <cofactor evidence="2 18">
        <name>Mg(2+)</name>
        <dbReference type="ChEBI" id="CHEBI:18420"/>
    </cofactor>
</comment>
<name>A0A410P712_VELA1</name>
<dbReference type="InterPro" id="IPR011322">
    <property type="entry name" value="N-reg_PII-like_a/b"/>
</dbReference>
<accession>A0A410P712</accession>
<evidence type="ECO:0000256" key="17">
    <source>
        <dbReference type="ARBA" id="ARBA00024861"/>
    </source>
</evidence>
<dbReference type="GO" id="GO:0000105">
    <property type="term" value="P:L-histidine biosynthetic process"/>
    <property type="evidence" value="ECO:0007669"/>
    <property type="project" value="UniProtKB-UniRule"/>
</dbReference>
<evidence type="ECO:0000256" key="3">
    <source>
        <dbReference type="ARBA" id="ARBA00004496"/>
    </source>
</evidence>
<evidence type="ECO:0000256" key="2">
    <source>
        <dbReference type="ARBA" id="ARBA00001946"/>
    </source>
</evidence>
<dbReference type="Pfam" id="PF01634">
    <property type="entry name" value="HisG"/>
    <property type="match status" value="1"/>
</dbReference>
<evidence type="ECO:0000256" key="5">
    <source>
        <dbReference type="ARBA" id="ARBA00007955"/>
    </source>
</evidence>
<dbReference type="NCBIfam" id="TIGR00070">
    <property type="entry name" value="hisG"/>
    <property type="match status" value="1"/>
</dbReference>
<evidence type="ECO:0000256" key="6">
    <source>
        <dbReference type="ARBA" id="ARBA00011946"/>
    </source>
</evidence>
<dbReference type="RefSeq" id="WP_128700920.1">
    <property type="nucleotide sequence ID" value="NZ_CP019384.1"/>
</dbReference>
<evidence type="ECO:0000259" key="20">
    <source>
        <dbReference type="Pfam" id="PF08029"/>
    </source>
</evidence>
<dbReference type="EMBL" id="CP019384">
    <property type="protein sequence ID" value="QAT17960.1"/>
    <property type="molecule type" value="Genomic_DNA"/>
</dbReference>
<dbReference type="HAMAP" id="MF_00079">
    <property type="entry name" value="HisG_Long"/>
    <property type="match status" value="1"/>
</dbReference>
<dbReference type="SUPFAM" id="SSF54913">
    <property type="entry name" value="GlnB-like"/>
    <property type="match status" value="1"/>
</dbReference>
<dbReference type="InterPro" id="IPR001348">
    <property type="entry name" value="ATP_PRibTrfase_HisG"/>
</dbReference>
<evidence type="ECO:0000256" key="15">
    <source>
        <dbReference type="ARBA" id="ARBA00022842"/>
    </source>
</evidence>
<dbReference type="UniPathway" id="UPA00031">
    <property type="reaction ID" value="UER00006"/>
</dbReference>
<evidence type="ECO:0000256" key="13">
    <source>
        <dbReference type="ARBA" id="ARBA00022741"/>
    </source>
</evidence>
<dbReference type="KEGG" id="vai:BU251_00580"/>
<keyword evidence="16 18" id="KW-0368">Histidine biosynthesis</keyword>
<proteinExistence type="inferred from homology"/>
<comment type="catalytic activity">
    <reaction evidence="1 18">
        <text>1-(5-phospho-beta-D-ribosyl)-ATP + diphosphate = 5-phospho-alpha-D-ribose 1-diphosphate + ATP</text>
        <dbReference type="Rhea" id="RHEA:18473"/>
        <dbReference type="ChEBI" id="CHEBI:30616"/>
        <dbReference type="ChEBI" id="CHEBI:33019"/>
        <dbReference type="ChEBI" id="CHEBI:58017"/>
        <dbReference type="ChEBI" id="CHEBI:73183"/>
        <dbReference type="EC" id="2.4.2.17"/>
    </reaction>
</comment>
<evidence type="ECO:0000256" key="18">
    <source>
        <dbReference type="HAMAP-Rule" id="MF_00079"/>
    </source>
</evidence>
<keyword evidence="9 18" id="KW-0028">Amino-acid biosynthesis</keyword>
<evidence type="ECO:0000256" key="9">
    <source>
        <dbReference type="ARBA" id="ARBA00022605"/>
    </source>
</evidence>
<dbReference type="FunFam" id="3.30.70.120:FF:000002">
    <property type="entry name" value="ATP phosphoribosyltransferase"/>
    <property type="match status" value="1"/>
</dbReference>
<evidence type="ECO:0000256" key="10">
    <source>
        <dbReference type="ARBA" id="ARBA00022676"/>
    </source>
</evidence>
<comment type="pathway">
    <text evidence="4 18">Amino-acid biosynthesis; L-histidine biosynthesis; L-histidine from 5-phospho-alpha-D-ribose 1-diphosphate: step 1/9.</text>
</comment>
<evidence type="ECO:0000256" key="8">
    <source>
        <dbReference type="ARBA" id="ARBA00022490"/>
    </source>
</evidence>
<dbReference type="NCBIfam" id="TIGR03455">
    <property type="entry name" value="HisG_C-term"/>
    <property type="match status" value="1"/>
</dbReference>
<evidence type="ECO:0000256" key="1">
    <source>
        <dbReference type="ARBA" id="ARBA00000915"/>
    </source>
</evidence>
<reference evidence="21 22" key="1">
    <citation type="submission" date="2017-01" db="EMBL/GenBank/DDBJ databases">
        <title>First insights into the biology of 'candidatus Vampirococcus archaeovorus'.</title>
        <authorList>
            <person name="Kizina J."/>
            <person name="Jordan S."/>
            <person name="Stueber K."/>
            <person name="Reinhardt R."/>
            <person name="Harder J."/>
        </authorList>
    </citation>
    <scope>NUCLEOTIDE SEQUENCE [LARGE SCALE GENOMIC DNA]</scope>
    <source>
        <strain evidence="21 22">LiM</strain>
    </source>
</reference>
<organism evidence="21 22">
    <name type="scientific">Velamenicoccus archaeovorus</name>
    <dbReference type="NCBI Taxonomy" id="1930593"/>
    <lineage>
        <taxon>Bacteria</taxon>
        <taxon>Pseudomonadati</taxon>
        <taxon>Candidatus Omnitrophota</taxon>
        <taxon>Candidatus Velamenicoccus</taxon>
    </lineage>
</organism>
<dbReference type="GO" id="GO:0005524">
    <property type="term" value="F:ATP binding"/>
    <property type="evidence" value="ECO:0007669"/>
    <property type="project" value="UniProtKB-KW"/>
</dbReference>
<keyword evidence="12 18" id="KW-0479">Metal-binding</keyword>
<dbReference type="GO" id="GO:0005737">
    <property type="term" value="C:cytoplasm"/>
    <property type="evidence" value="ECO:0007669"/>
    <property type="project" value="UniProtKB-SubCell"/>
</dbReference>
<evidence type="ECO:0000256" key="12">
    <source>
        <dbReference type="ARBA" id="ARBA00022723"/>
    </source>
</evidence>
<dbReference type="OrthoDB" id="9801867at2"/>
<keyword evidence="14 18" id="KW-0067">ATP-binding</keyword>
<dbReference type="Gene3D" id="3.40.190.10">
    <property type="entry name" value="Periplasmic binding protein-like II"/>
    <property type="match status" value="2"/>
</dbReference>
<keyword evidence="11 18" id="KW-0808">Transferase</keyword>
<keyword evidence="22" id="KW-1185">Reference proteome</keyword>
<dbReference type="SUPFAM" id="SSF53850">
    <property type="entry name" value="Periplasmic binding protein-like II"/>
    <property type="match status" value="1"/>
</dbReference>
<dbReference type="PANTHER" id="PTHR21403">
    <property type="entry name" value="ATP PHOSPHORIBOSYLTRANSFERASE ATP-PRTASE"/>
    <property type="match status" value="1"/>
</dbReference>
<evidence type="ECO:0000256" key="14">
    <source>
        <dbReference type="ARBA" id="ARBA00022840"/>
    </source>
</evidence>
<keyword evidence="10 18" id="KW-0328">Glycosyltransferase</keyword>
<dbReference type="InterPro" id="IPR015867">
    <property type="entry name" value="N-reg_PII/ATP_PRibTrfase_C"/>
</dbReference>
<dbReference type="InterPro" id="IPR013115">
    <property type="entry name" value="HisG_C"/>
</dbReference>
<evidence type="ECO:0000256" key="4">
    <source>
        <dbReference type="ARBA" id="ARBA00004667"/>
    </source>
</evidence>